<dbReference type="GO" id="GO:0008967">
    <property type="term" value="F:phosphoglycolate phosphatase activity"/>
    <property type="evidence" value="ECO:0007669"/>
    <property type="project" value="TreeGrafter"/>
</dbReference>
<dbReference type="Gene3D" id="3.40.50.1000">
    <property type="entry name" value="HAD superfamily/HAD-like"/>
    <property type="match status" value="1"/>
</dbReference>
<dbReference type="Proteomes" id="UP000644875">
    <property type="component" value="Unassembled WGS sequence"/>
</dbReference>
<dbReference type="SFLD" id="SFLDS00003">
    <property type="entry name" value="Haloacid_Dehalogenase"/>
    <property type="match status" value="1"/>
</dbReference>
<proteinExistence type="predicted"/>
<evidence type="ECO:0000313" key="2">
    <source>
        <dbReference type="Proteomes" id="UP000644875"/>
    </source>
</evidence>
<dbReference type="Pfam" id="PF13419">
    <property type="entry name" value="HAD_2"/>
    <property type="match status" value="1"/>
</dbReference>
<protein>
    <submittedName>
        <fullName evidence="1">HAD hydrolase-like protein</fullName>
    </submittedName>
</protein>
<evidence type="ECO:0000313" key="1">
    <source>
        <dbReference type="EMBL" id="MBJ8350396.1"/>
    </source>
</evidence>
<dbReference type="AlphaFoldDB" id="A0A934PAX2"/>
<name>A0A934PAX2_9STRE</name>
<dbReference type="InterPro" id="IPR036412">
    <property type="entry name" value="HAD-like_sf"/>
</dbReference>
<dbReference type="RefSeq" id="WP_199568303.1">
    <property type="nucleotide sequence ID" value="NZ_JAENBP010000011.1"/>
</dbReference>
<dbReference type="Gene3D" id="1.10.150.240">
    <property type="entry name" value="Putative phosphatase, domain 2"/>
    <property type="match status" value="1"/>
</dbReference>
<comment type="caution">
    <text evidence="1">The sequence shown here is derived from an EMBL/GenBank/DDBJ whole genome shotgun (WGS) entry which is preliminary data.</text>
</comment>
<dbReference type="SFLD" id="SFLDG01129">
    <property type="entry name" value="C1.5:_HAD__Beta-PGM__Phosphata"/>
    <property type="match status" value="1"/>
</dbReference>
<dbReference type="InterPro" id="IPR023214">
    <property type="entry name" value="HAD_sf"/>
</dbReference>
<dbReference type="EMBL" id="JAENBP010000011">
    <property type="protein sequence ID" value="MBJ8350396.1"/>
    <property type="molecule type" value="Genomic_DNA"/>
</dbReference>
<dbReference type="PANTHER" id="PTHR43434">
    <property type="entry name" value="PHOSPHOGLYCOLATE PHOSPHATASE"/>
    <property type="match status" value="1"/>
</dbReference>
<reference evidence="1 2" key="1">
    <citation type="journal article" date="2021" name="Int. J. Syst. Evol. Microbiol.">
        <title>Streptococcus vicugnae sp. nov., isolated from faeces of alpacas (Vicugna pacos) and cattle (Bos taurus), Streptococcus zalophi sp. nov., and Streptococcus pacificus sp. nov., isolated from respiratory tract of California sea lions (Zalophus californianus).</title>
        <authorList>
            <person name="Volokhov D.V."/>
            <person name="Zagorodnyaya T.A."/>
            <person name="Shen Z."/>
            <person name="Blom J."/>
            <person name="Furtak V.A."/>
            <person name="Eisenberg T."/>
            <person name="Fan P."/>
            <person name="Jeong K.C."/>
            <person name="Gao Y."/>
            <person name="Zhang S."/>
            <person name="Amselle M."/>
        </authorList>
    </citation>
    <scope>NUCLEOTIDE SEQUENCE [LARGE SCALE GENOMIC DNA]</scope>
    <source>
        <strain evidence="2">CSL7508-lung</strain>
    </source>
</reference>
<keyword evidence="2" id="KW-1185">Reference proteome</keyword>
<dbReference type="SUPFAM" id="SSF56784">
    <property type="entry name" value="HAD-like"/>
    <property type="match status" value="1"/>
</dbReference>
<organism evidence="1 2">
    <name type="scientific">Streptococcus zalophi</name>
    <dbReference type="NCBI Taxonomy" id="640031"/>
    <lineage>
        <taxon>Bacteria</taxon>
        <taxon>Bacillati</taxon>
        <taxon>Bacillota</taxon>
        <taxon>Bacilli</taxon>
        <taxon>Lactobacillales</taxon>
        <taxon>Streptococcaceae</taxon>
        <taxon>Streptococcus</taxon>
    </lineage>
</organism>
<dbReference type="InterPro" id="IPR041492">
    <property type="entry name" value="HAD_2"/>
</dbReference>
<dbReference type="PANTHER" id="PTHR43434:SF25">
    <property type="entry name" value="PHOSPHOGLYCOLATE PHOSPHATASE"/>
    <property type="match status" value="1"/>
</dbReference>
<dbReference type="InterPro" id="IPR050155">
    <property type="entry name" value="HAD-like_hydrolase_sf"/>
</dbReference>
<dbReference type="GO" id="GO:0005829">
    <property type="term" value="C:cytosol"/>
    <property type="evidence" value="ECO:0007669"/>
    <property type="project" value="TreeGrafter"/>
</dbReference>
<dbReference type="GO" id="GO:0006281">
    <property type="term" value="P:DNA repair"/>
    <property type="evidence" value="ECO:0007669"/>
    <property type="project" value="TreeGrafter"/>
</dbReference>
<sequence length="201" mass="23191">MTTFIWDLDGTLIDSYDAMLASLEVTYNHFNWTFEREPIRTFILEESIGKLLFEKSIETGISFELIKGVMSEDVLKRDDEFQLMPGALSVLEWTRSKEIKNFMYTHKGDNTFSVLKKLGISDYFEEVLTGDSGFKRKPDPEVIDYLVKKYHFDKASAYYIGDRKLDKELAINSGIKSINLGVKTSADNQHITKLEEIKSLF</sequence>
<keyword evidence="1" id="KW-0378">Hydrolase</keyword>
<gene>
    <name evidence="1" type="ORF">JHK64_07140</name>
</gene>
<dbReference type="InterPro" id="IPR023198">
    <property type="entry name" value="PGP-like_dom2"/>
</dbReference>
<accession>A0A934PAX2</accession>